<dbReference type="PRINTS" id="PR00459">
    <property type="entry name" value="ASPEROXIDASE"/>
</dbReference>
<dbReference type="AlphaFoldDB" id="A0A139AQV9"/>
<reference evidence="10 11" key="1">
    <citation type="journal article" date="2015" name="Genome Biol. Evol.">
        <title>Phylogenomic analyses indicate that early fungi evolved digesting cell walls of algal ancestors of land plants.</title>
        <authorList>
            <person name="Chang Y."/>
            <person name="Wang S."/>
            <person name="Sekimoto S."/>
            <person name="Aerts A.L."/>
            <person name="Choi C."/>
            <person name="Clum A."/>
            <person name="LaButti K.M."/>
            <person name="Lindquist E.A."/>
            <person name="Yee Ngan C."/>
            <person name="Ohm R.A."/>
            <person name="Salamov A.A."/>
            <person name="Grigoriev I.V."/>
            <person name="Spatafora J.W."/>
            <person name="Berbee M.L."/>
        </authorList>
    </citation>
    <scope>NUCLEOTIDE SEQUENCE [LARGE SCALE GENOMIC DNA]</scope>
    <source>
        <strain evidence="10 11">JEL478</strain>
    </source>
</reference>
<dbReference type="PROSITE" id="PS00435">
    <property type="entry name" value="PEROXIDASE_1"/>
    <property type="match status" value="1"/>
</dbReference>
<evidence type="ECO:0000256" key="3">
    <source>
        <dbReference type="ARBA" id="ARBA00022559"/>
    </source>
</evidence>
<proteinExistence type="inferred from homology"/>
<dbReference type="STRING" id="1344416.A0A139AQV9"/>
<dbReference type="CDD" id="cd00691">
    <property type="entry name" value="ascorbate_peroxidase"/>
    <property type="match status" value="1"/>
</dbReference>
<dbReference type="InterPro" id="IPR019793">
    <property type="entry name" value="Peroxidases_heam-ligand_BS"/>
</dbReference>
<dbReference type="OrthoDB" id="2859658at2759"/>
<evidence type="ECO:0000256" key="7">
    <source>
        <dbReference type="ARBA" id="ARBA00023004"/>
    </source>
</evidence>
<keyword evidence="3 8" id="KW-0575">Peroxidase</keyword>
<evidence type="ECO:0000256" key="2">
    <source>
        <dbReference type="ARBA" id="ARBA00005997"/>
    </source>
</evidence>
<dbReference type="Gene3D" id="1.10.520.10">
    <property type="match status" value="1"/>
</dbReference>
<dbReference type="PROSITE" id="PS00436">
    <property type="entry name" value="PEROXIDASE_2"/>
    <property type="match status" value="1"/>
</dbReference>
<dbReference type="GO" id="GO:0046872">
    <property type="term" value="F:metal ion binding"/>
    <property type="evidence" value="ECO:0007669"/>
    <property type="project" value="UniProtKB-UniRule"/>
</dbReference>
<dbReference type="InterPro" id="IPR002207">
    <property type="entry name" value="Peroxidase_I"/>
</dbReference>
<sequence length="366" mass="38887">MSRPAARLALRASSIATVSRASRPAALTVARRFAHGGQGSSQSAFKPAAGFALGAAAVAAFGVATVFSESKAGDYEAVKKDIIDTLDDSDWDDGSWGPVLVRLAWHASGTYEKKSKTGGSDGATMRYAPESTDGANAGLDKARAKLEAVKAKHPWISYADLWTLAGATAIEAMGGPKINWKPGRTDLPAPAPGVASAKIPPNGRLPDASKGPGVNGVDHLRFIFHKMGLDDRDIVALSGAHALGRCHPDRSGFDGPWTHSPITFSNLYYVELLENFWIEKKLPNGVLQYRDPDDTIMMLPSDLALLADPVFKKWVVAYARDEKLFFEDFSKSFGKLLELGVTRGQASSGGLSSIPIIGPLIKALGG</sequence>
<keyword evidence="6 8" id="KW-0560">Oxidoreductase</keyword>
<dbReference type="GO" id="GO:0004601">
    <property type="term" value="F:peroxidase activity"/>
    <property type="evidence" value="ECO:0007669"/>
    <property type="project" value="UniProtKB-KW"/>
</dbReference>
<evidence type="ECO:0000313" key="11">
    <source>
        <dbReference type="Proteomes" id="UP000070544"/>
    </source>
</evidence>
<dbReference type="PANTHER" id="PTHR31356:SF36">
    <property type="entry name" value="L-ASCORBATE PEROXIDASE 3"/>
    <property type="match status" value="1"/>
</dbReference>
<evidence type="ECO:0000256" key="8">
    <source>
        <dbReference type="RuleBase" id="RU363051"/>
    </source>
</evidence>
<evidence type="ECO:0000256" key="6">
    <source>
        <dbReference type="ARBA" id="ARBA00023002"/>
    </source>
</evidence>
<evidence type="ECO:0000256" key="4">
    <source>
        <dbReference type="ARBA" id="ARBA00022617"/>
    </source>
</evidence>
<keyword evidence="7" id="KW-0408">Iron</keyword>
<dbReference type="PRINTS" id="PR00458">
    <property type="entry name" value="PEROXIDASE"/>
</dbReference>
<dbReference type="FunFam" id="1.10.420.10:FF:000009">
    <property type="entry name" value="Ascorbate peroxidase"/>
    <property type="match status" value="1"/>
</dbReference>
<dbReference type="GO" id="GO:0042744">
    <property type="term" value="P:hydrogen peroxide catabolic process"/>
    <property type="evidence" value="ECO:0007669"/>
    <property type="project" value="TreeGrafter"/>
</dbReference>
<dbReference type="EMBL" id="KQ965739">
    <property type="protein sequence ID" value="KXS19130.1"/>
    <property type="molecule type" value="Genomic_DNA"/>
</dbReference>
<dbReference type="InterPro" id="IPR019794">
    <property type="entry name" value="Peroxidases_AS"/>
</dbReference>
<accession>A0A139AQV9</accession>
<evidence type="ECO:0000259" key="9">
    <source>
        <dbReference type="PROSITE" id="PS50873"/>
    </source>
</evidence>
<comment type="similarity">
    <text evidence="2">Belongs to the peroxidase family. Cytochrome c peroxidase subfamily.</text>
</comment>
<dbReference type="GO" id="GO:0000302">
    <property type="term" value="P:response to reactive oxygen species"/>
    <property type="evidence" value="ECO:0007669"/>
    <property type="project" value="TreeGrafter"/>
</dbReference>
<dbReference type="GO" id="GO:0020037">
    <property type="term" value="F:heme binding"/>
    <property type="evidence" value="ECO:0007669"/>
    <property type="project" value="UniProtKB-UniRule"/>
</dbReference>
<dbReference type="PANTHER" id="PTHR31356">
    <property type="entry name" value="THYLAKOID LUMENAL 29 KDA PROTEIN, CHLOROPLASTIC-RELATED"/>
    <property type="match status" value="1"/>
</dbReference>
<evidence type="ECO:0000313" key="10">
    <source>
        <dbReference type="EMBL" id="KXS19130.1"/>
    </source>
</evidence>
<dbReference type="EC" id="1.11.1.-" evidence="8"/>
<gene>
    <name evidence="10" type="ORF">M427DRAFT_29117</name>
</gene>
<dbReference type="SUPFAM" id="SSF48113">
    <property type="entry name" value="Heme-dependent peroxidases"/>
    <property type="match status" value="1"/>
</dbReference>
<dbReference type="InterPro" id="IPR002016">
    <property type="entry name" value="Haem_peroxidase"/>
</dbReference>
<dbReference type="InterPro" id="IPR010255">
    <property type="entry name" value="Haem_peroxidase_sf"/>
</dbReference>
<dbReference type="FunFam" id="1.10.520.10:FF:000005">
    <property type="entry name" value="Cytochrome c peroxidase"/>
    <property type="match status" value="1"/>
</dbReference>
<evidence type="ECO:0000256" key="5">
    <source>
        <dbReference type="ARBA" id="ARBA00022723"/>
    </source>
</evidence>
<dbReference type="InterPro" id="IPR044831">
    <property type="entry name" value="Ccp1-like"/>
</dbReference>
<comment type="function">
    <text evidence="1">Destroys radicals which are normally produced within the cells and which are toxic to biological systems.</text>
</comment>
<keyword evidence="4" id="KW-0349">Heme</keyword>
<evidence type="ECO:0000256" key="1">
    <source>
        <dbReference type="ARBA" id="ARBA00003917"/>
    </source>
</evidence>
<keyword evidence="11" id="KW-1185">Reference proteome</keyword>
<dbReference type="Gene3D" id="1.10.420.10">
    <property type="entry name" value="Peroxidase, domain 2"/>
    <property type="match status" value="1"/>
</dbReference>
<name>A0A139AQV9_GONPJ</name>
<organism evidence="10 11">
    <name type="scientific">Gonapodya prolifera (strain JEL478)</name>
    <name type="common">Monoblepharis prolifera</name>
    <dbReference type="NCBI Taxonomy" id="1344416"/>
    <lineage>
        <taxon>Eukaryota</taxon>
        <taxon>Fungi</taxon>
        <taxon>Fungi incertae sedis</taxon>
        <taxon>Chytridiomycota</taxon>
        <taxon>Chytridiomycota incertae sedis</taxon>
        <taxon>Monoblepharidomycetes</taxon>
        <taxon>Monoblepharidales</taxon>
        <taxon>Gonapodyaceae</taxon>
        <taxon>Gonapodya</taxon>
    </lineage>
</organism>
<dbReference type="Proteomes" id="UP000070544">
    <property type="component" value="Unassembled WGS sequence"/>
</dbReference>
<dbReference type="Pfam" id="PF00141">
    <property type="entry name" value="peroxidase"/>
    <property type="match status" value="1"/>
</dbReference>
<keyword evidence="5" id="KW-0479">Metal-binding</keyword>
<feature type="domain" description="Plant heme peroxidase family profile" evidence="9">
    <location>
        <begin position="139"/>
        <end position="349"/>
    </location>
</feature>
<dbReference type="GO" id="GO:0034599">
    <property type="term" value="P:cellular response to oxidative stress"/>
    <property type="evidence" value="ECO:0007669"/>
    <property type="project" value="InterPro"/>
</dbReference>
<dbReference type="PROSITE" id="PS50873">
    <property type="entry name" value="PEROXIDASE_4"/>
    <property type="match status" value="1"/>
</dbReference>
<protein>
    <recommendedName>
        <fullName evidence="8">Peroxidase</fullName>
        <ecNumber evidence="8">1.11.1.-</ecNumber>
    </recommendedName>
</protein>